<sequence length="200" mass="21809">MVRQGGQGQVGEYSVRRAGIDDVEGARSLMLDTFYREMGTGYVPAFHADVIDLERTYLRTPGQALFVAELGGEVVATGGVRSGGPKSPPNPLWLAEHYARGATAQLVRTYVRPAHRRRGLARALVDLCCEFAADTGYDTAYLHTNPEIDGAEPFWRSLAKEVLDERPGGEPVVHFEIPLLPVSANEAVVAEAVPLQRPRP</sequence>
<name>A0A1I6PNW6_9PSEU</name>
<evidence type="ECO:0000313" key="4">
    <source>
        <dbReference type="Proteomes" id="UP000198852"/>
    </source>
</evidence>
<dbReference type="CDD" id="cd04301">
    <property type="entry name" value="NAT_SF"/>
    <property type="match status" value="1"/>
</dbReference>
<dbReference type="PANTHER" id="PTHR13947:SF37">
    <property type="entry name" value="LD18367P"/>
    <property type="match status" value="1"/>
</dbReference>
<dbReference type="RefSeq" id="WP_245775601.1">
    <property type="nucleotide sequence ID" value="NZ_FOZX01000001.1"/>
</dbReference>
<dbReference type="SUPFAM" id="SSF55729">
    <property type="entry name" value="Acyl-CoA N-acyltransferases (Nat)"/>
    <property type="match status" value="1"/>
</dbReference>
<dbReference type="STRING" id="95161.SAMN05660874_00970"/>
<evidence type="ECO:0000259" key="2">
    <source>
        <dbReference type="PROSITE" id="PS51186"/>
    </source>
</evidence>
<keyword evidence="4" id="KW-1185">Reference proteome</keyword>
<dbReference type="Proteomes" id="UP000198852">
    <property type="component" value="Unassembled WGS sequence"/>
</dbReference>
<dbReference type="InterPro" id="IPR050769">
    <property type="entry name" value="NAT_camello-type"/>
</dbReference>
<evidence type="ECO:0000313" key="3">
    <source>
        <dbReference type="EMBL" id="SFS41884.1"/>
    </source>
</evidence>
<dbReference type="GO" id="GO:0008080">
    <property type="term" value="F:N-acetyltransferase activity"/>
    <property type="evidence" value="ECO:0007669"/>
    <property type="project" value="InterPro"/>
</dbReference>
<evidence type="ECO:0000256" key="1">
    <source>
        <dbReference type="ARBA" id="ARBA00022679"/>
    </source>
</evidence>
<dbReference type="PANTHER" id="PTHR13947">
    <property type="entry name" value="GNAT FAMILY N-ACETYLTRANSFERASE"/>
    <property type="match status" value="1"/>
</dbReference>
<accession>A0A1I6PNW6</accession>
<keyword evidence="1 3" id="KW-0808">Transferase</keyword>
<reference evidence="4" key="1">
    <citation type="submission" date="2016-10" db="EMBL/GenBank/DDBJ databases">
        <authorList>
            <person name="Varghese N."/>
            <person name="Submissions S."/>
        </authorList>
    </citation>
    <scope>NUCLEOTIDE SEQUENCE [LARGE SCALE GENOMIC DNA]</scope>
    <source>
        <strain evidence="4">DSM 44771</strain>
    </source>
</reference>
<dbReference type="PROSITE" id="PS51186">
    <property type="entry name" value="GNAT"/>
    <property type="match status" value="1"/>
</dbReference>
<protein>
    <submittedName>
        <fullName evidence="3">Acetyltransferase (GNAT) family protein</fullName>
    </submittedName>
</protein>
<proteinExistence type="predicted"/>
<dbReference type="AlphaFoldDB" id="A0A1I6PNW6"/>
<dbReference type="InterPro" id="IPR000182">
    <property type="entry name" value="GNAT_dom"/>
</dbReference>
<dbReference type="Gene3D" id="3.40.630.30">
    <property type="match status" value="1"/>
</dbReference>
<organism evidence="3 4">
    <name type="scientific">Saccharopolyspora flava</name>
    <dbReference type="NCBI Taxonomy" id="95161"/>
    <lineage>
        <taxon>Bacteria</taxon>
        <taxon>Bacillati</taxon>
        <taxon>Actinomycetota</taxon>
        <taxon>Actinomycetes</taxon>
        <taxon>Pseudonocardiales</taxon>
        <taxon>Pseudonocardiaceae</taxon>
        <taxon>Saccharopolyspora</taxon>
    </lineage>
</organism>
<gene>
    <name evidence="3" type="ORF">SAMN05660874_00970</name>
</gene>
<feature type="domain" description="N-acetyltransferase" evidence="2">
    <location>
        <begin position="13"/>
        <end position="200"/>
    </location>
</feature>
<dbReference type="EMBL" id="FOZX01000001">
    <property type="protein sequence ID" value="SFS41884.1"/>
    <property type="molecule type" value="Genomic_DNA"/>
</dbReference>
<dbReference type="InterPro" id="IPR016181">
    <property type="entry name" value="Acyl_CoA_acyltransferase"/>
</dbReference>
<dbReference type="Pfam" id="PF00583">
    <property type="entry name" value="Acetyltransf_1"/>
    <property type="match status" value="1"/>
</dbReference>